<reference evidence="16" key="4">
    <citation type="submission" date="2025-09" db="UniProtKB">
        <authorList>
            <consortium name="Ensembl"/>
        </authorList>
    </citation>
    <scope>IDENTIFICATION</scope>
</reference>
<evidence type="ECO:0000256" key="14">
    <source>
        <dbReference type="ARBA" id="ARBA00023273"/>
    </source>
</evidence>
<keyword evidence="8" id="KW-0493">Microtubule</keyword>
<dbReference type="GO" id="GO:0035735">
    <property type="term" value="P:intraciliary transport involved in cilium assembly"/>
    <property type="evidence" value="ECO:0000318"/>
    <property type="project" value="GO_Central"/>
</dbReference>
<evidence type="ECO:0000256" key="6">
    <source>
        <dbReference type="ARBA" id="ARBA00022473"/>
    </source>
</evidence>
<dbReference type="InParanoid" id="F6X6H9"/>
<gene>
    <name evidence="16" type="primary">LOC100187521</name>
</gene>
<evidence type="ECO:0000256" key="1">
    <source>
        <dbReference type="ARBA" id="ARBA00004120"/>
    </source>
</evidence>
<dbReference type="GO" id="GO:0005868">
    <property type="term" value="C:cytoplasmic dynein complex"/>
    <property type="evidence" value="ECO:0000318"/>
    <property type="project" value="GO_Central"/>
</dbReference>
<organism evidence="16 17">
    <name type="scientific">Ciona intestinalis</name>
    <name type="common">Transparent sea squirt</name>
    <name type="synonym">Ascidia intestinalis</name>
    <dbReference type="NCBI Taxonomy" id="7719"/>
    <lineage>
        <taxon>Eukaryota</taxon>
        <taxon>Metazoa</taxon>
        <taxon>Chordata</taxon>
        <taxon>Tunicata</taxon>
        <taxon>Ascidiacea</taxon>
        <taxon>Phlebobranchia</taxon>
        <taxon>Cionidae</taxon>
        <taxon>Ciona</taxon>
    </lineage>
</organism>
<keyword evidence="10" id="KW-0243">Dynein</keyword>
<evidence type="ECO:0000256" key="15">
    <source>
        <dbReference type="SAM" id="MobiDB-lite"/>
    </source>
</evidence>
<evidence type="ECO:0000256" key="11">
    <source>
        <dbReference type="ARBA" id="ARBA00023069"/>
    </source>
</evidence>
<dbReference type="GeneTree" id="ENSGT00390000010498"/>
<evidence type="ECO:0000256" key="9">
    <source>
        <dbReference type="ARBA" id="ARBA00022794"/>
    </source>
</evidence>
<dbReference type="EMBL" id="EAAA01002226">
    <property type="status" value="NOT_ANNOTATED_CDS"/>
    <property type="molecule type" value="Genomic_DNA"/>
</dbReference>
<dbReference type="InterPro" id="IPR040045">
    <property type="entry name" value="DYNC2LI1"/>
</dbReference>
<dbReference type="STRING" id="7719.ENSCINP00000022791"/>
<proteinExistence type="inferred from homology"/>
<dbReference type="Gene3D" id="3.40.50.300">
    <property type="entry name" value="P-loop containing nucleotide triphosphate hydrolases"/>
    <property type="match status" value="1"/>
</dbReference>
<keyword evidence="12" id="KW-0505">Motor protein</keyword>
<accession>F6X6H9</accession>
<keyword evidence="13" id="KW-0206">Cytoskeleton</keyword>
<evidence type="ECO:0000256" key="8">
    <source>
        <dbReference type="ARBA" id="ARBA00022701"/>
    </source>
</evidence>
<dbReference type="Ensembl" id="ENSCINT00000023037.2">
    <property type="protein sequence ID" value="ENSCINP00000022791.2"/>
    <property type="gene ID" value="ENSCING00000012105.2"/>
</dbReference>
<evidence type="ECO:0000256" key="12">
    <source>
        <dbReference type="ARBA" id="ARBA00023175"/>
    </source>
</evidence>
<keyword evidence="7" id="KW-0963">Cytoplasm</keyword>
<reference evidence="17" key="1">
    <citation type="journal article" date="2002" name="Science">
        <title>The draft genome of Ciona intestinalis: insights into chordate and vertebrate origins.</title>
        <authorList>
            <person name="Dehal P."/>
            <person name="Satou Y."/>
            <person name="Campbell R.K."/>
            <person name="Chapman J."/>
            <person name="Degnan B."/>
            <person name="De Tomaso A."/>
            <person name="Davidson B."/>
            <person name="Di Gregorio A."/>
            <person name="Gelpke M."/>
            <person name="Goodstein D.M."/>
            <person name="Harafuji N."/>
            <person name="Hastings K.E."/>
            <person name="Ho I."/>
            <person name="Hotta K."/>
            <person name="Huang W."/>
            <person name="Kawashima T."/>
            <person name="Lemaire P."/>
            <person name="Martinez D."/>
            <person name="Meinertzhagen I.A."/>
            <person name="Necula S."/>
            <person name="Nonaka M."/>
            <person name="Putnam N."/>
            <person name="Rash S."/>
            <person name="Saiga H."/>
            <person name="Satake M."/>
            <person name="Terry A."/>
            <person name="Yamada L."/>
            <person name="Wang H.G."/>
            <person name="Awazu S."/>
            <person name="Azumi K."/>
            <person name="Boore J."/>
            <person name="Branno M."/>
            <person name="Chin-Bow S."/>
            <person name="DeSantis R."/>
            <person name="Doyle S."/>
            <person name="Francino P."/>
            <person name="Keys D.N."/>
            <person name="Haga S."/>
            <person name="Hayashi H."/>
            <person name="Hino K."/>
            <person name="Imai K.S."/>
            <person name="Inaba K."/>
            <person name="Kano S."/>
            <person name="Kobayashi K."/>
            <person name="Kobayashi M."/>
            <person name="Lee B.I."/>
            <person name="Makabe K.W."/>
            <person name="Manohar C."/>
            <person name="Matassi G."/>
            <person name="Medina M."/>
            <person name="Mochizuki Y."/>
            <person name="Mount S."/>
            <person name="Morishita T."/>
            <person name="Miura S."/>
            <person name="Nakayama A."/>
            <person name="Nishizaka S."/>
            <person name="Nomoto H."/>
            <person name="Ohta F."/>
            <person name="Oishi K."/>
            <person name="Rigoutsos I."/>
            <person name="Sano M."/>
            <person name="Sasaki A."/>
            <person name="Sasakura Y."/>
            <person name="Shoguchi E."/>
            <person name="Shin-i T."/>
            <person name="Spagnuolo A."/>
            <person name="Stainier D."/>
            <person name="Suzuki M.M."/>
            <person name="Tassy O."/>
            <person name="Takatori N."/>
            <person name="Tokuoka M."/>
            <person name="Yagi K."/>
            <person name="Yoshizaki F."/>
            <person name="Wada S."/>
            <person name="Zhang C."/>
            <person name="Hyatt P.D."/>
            <person name="Larimer F."/>
            <person name="Detter C."/>
            <person name="Doggett N."/>
            <person name="Glavina T."/>
            <person name="Hawkins T."/>
            <person name="Richardson P."/>
            <person name="Lucas S."/>
            <person name="Kohara Y."/>
            <person name="Levine M."/>
            <person name="Satoh N."/>
            <person name="Rokhsar D.S."/>
        </authorList>
    </citation>
    <scope>NUCLEOTIDE SEQUENCE [LARGE SCALE GENOMIC DNA]</scope>
</reference>
<evidence type="ECO:0000256" key="10">
    <source>
        <dbReference type="ARBA" id="ARBA00023017"/>
    </source>
</evidence>
<evidence type="ECO:0000256" key="7">
    <source>
        <dbReference type="ARBA" id="ARBA00022490"/>
    </source>
</evidence>
<dbReference type="PANTHER" id="PTHR13236">
    <property type="entry name" value="DYNEIN 2 LIGHT INTERMEDIATE CHAIN, ISOFORM 2"/>
    <property type="match status" value="1"/>
</dbReference>
<feature type="compositionally biased region" description="Basic and acidic residues" evidence="15">
    <location>
        <begin position="309"/>
        <end position="321"/>
    </location>
</feature>
<protein>
    <recommendedName>
        <fullName evidence="5">Cytoplasmic dynein 2 light intermediate chain 1</fullName>
    </recommendedName>
</protein>
<keyword evidence="11" id="KW-0969">Cilium</keyword>
<dbReference type="AlphaFoldDB" id="F6X6H9"/>
<dbReference type="SUPFAM" id="SSF52540">
    <property type="entry name" value="P-loop containing nucleoside triphosphate hydrolases"/>
    <property type="match status" value="1"/>
</dbReference>
<evidence type="ECO:0000256" key="2">
    <source>
        <dbReference type="ARBA" id="ARBA00004300"/>
    </source>
</evidence>
<dbReference type="HOGENOM" id="CLU_049395_0_0_1"/>
<dbReference type="PANTHER" id="PTHR13236:SF0">
    <property type="entry name" value="CYTOPLASMIC DYNEIN 2 LIGHT INTERMEDIATE CHAIN 1"/>
    <property type="match status" value="1"/>
</dbReference>
<dbReference type="InterPro" id="IPR027417">
    <property type="entry name" value="P-loop_NTPase"/>
</dbReference>
<comment type="subcellular location">
    <subcellularLocation>
        <location evidence="3">Cytoplasm</location>
        <location evidence="3">Cytoskeleton</location>
        <location evidence="3">Cilium axoneme</location>
    </subcellularLocation>
    <subcellularLocation>
        <location evidence="1">Cytoplasm</location>
        <location evidence="1">Cytoskeleton</location>
        <location evidence="1">Cilium basal body</location>
    </subcellularLocation>
    <subcellularLocation>
        <location evidence="2">Cytoplasm</location>
        <location evidence="2">Cytoskeleton</location>
        <location evidence="2">Microtubule organizing center</location>
        <location evidence="2">Centrosome</location>
    </subcellularLocation>
</comment>
<reference evidence="16" key="3">
    <citation type="submission" date="2025-08" db="UniProtKB">
        <authorList>
            <consortium name="Ensembl"/>
        </authorList>
    </citation>
    <scope>IDENTIFICATION</scope>
</reference>
<reference evidence="16" key="2">
    <citation type="journal article" date="2008" name="Genome Biol.">
        <title>Improved genome assembly and evidence-based global gene model set for the chordate Ciona intestinalis: new insight into intron and operon populations.</title>
        <authorList>
            <person name="Satou Y."/>
            <person name="Mineta K."/>
            <person name="Ogasawara M."/>
            <person name="Sasakura Y."/>
            <person name="Shoguchi E."/>
            <person name="Ueno K."/>
            <person name="Yamada L."/>
            <person name="Matsumoto J."/>
            <person name="Wasserscheid J."/>
            <person name="Dewar K."/>
            <person name="Wiley G.B."/>
            <person name="Macmil S.L."/>
            <person name="Roe B.A."/>
            <person name="Zeller R.W."/>
            <person name="Hastings K.E."/>
            <person name="Lemaire P."/>
            <person name="Lindquist E."/>
            <person name="Endo T."/>
            <person name="Hotta K."/>
            <person name="Inaba K."/>
        </authorList>
    </citation>
    <scope>NUCLEOTIDE SEQUENCE [LARGE SCALE GENOMIC DNA]</scope>
    <source>
        <strain evidence="16">wild type</strain>
    </source>
</reference>
<dbReference type="GO" id="GO:0035721">
    <property type="term" value="P:intraciliary retrograde transport"/>
    <property type="evidence" value="ECO:0000318"/>
    <property type="project" value="GO_Central"/>
</dbReference>
<evidence type="ECO:0000256" key="4">
    <source>
        <dbReference type="ARBA" id="ARBA00006831"/>
    </source>
</evidence>
<dbReference type="OMA" id="FWEIAQG"/>
<dbReference type="InterPro" id="IPR022780">
    <property type="entry name" value="Dynein_light_int_chain"/>
</dbReference>
<dbReference type="GO" id="GO:0005930">
    <property type="term" value="C:axoneme"/>
    <property type="evidence" value="ECO:0000318"/>
    <property type="project" value="GO_Central"/>
</dbReference>
<dbReference type="FunCoup" id="F6X6H9">
    <property type="interactions" value="21"/>
</dbReference>
<evidence type="ECO:0000256" key="13">
    <source>
        <dbReference type="ARBA" id="ARBA00023212"/>
    </source>
</evidence>
<dbReference type="GO" id="GO:0005874">
    <property type="term" value="C:microtubule"/>
    <property type="evidence" value="ECO:0007669"/>
    <property type="project" value="UniProtKB-KW"/>
</dbReference>
<sequence length="348" mass="38525">IMSKNVWDAAAAEVQLMQSGGGNSLEKFILFVGGKSSGKTTAILKFLSRDEAPRPTTALEYTFARRANNLQDKMTGHIWELGGGVNLIKLMDVSLTVDTIHSMTVILVLDLSNPSELWYTAENLLKAARARIDATLSQMSKQKAGLQQKFLKEAWERLGGKDRPDAHVINPFLVPLVIIGSKFDKFQEMEPEQKKVITQCIRYLALSNGASAIFMSSKIEATVKGLRHIMNVAAFGGPLNKTPVIDNKRPLYVPAGIDSLDGIGSPPLKSSDIGRVSSRNPTEVWKSAFCGHFPQENTGSKLQASLQDDPAKDKQFKEPRIDELRAQKDRELEAFKKQEGQKWTTRIS</sequence>
<keyword evidence="14" id="KW-0966">Cell projection</keyword>
<dbReference type="Pfam" id="PF05783">
    <property type="entry name" value="DLIC"/>
    <property type="match status" value="2"/>
</dbReference>
<evidence type="ECO:0000313" key="17">
    <source>
        <dbReference type="Proteomes" id="UP000008144"/>
    </source>
</evidence>
<evidence type="ECO:0000256" key="3">
    <source>
        <dbReference type="ARBA" id="ARBA00004430"/>
    </source>
</evidence>
<name>F6X6H9_CIOIN</name>
<keyword evidence="17" id="KW-1185">Reference proteome</keyword>
<comment type="similarity">
    <text evidence="4">Belongs to the dynein light intermediate chain family.</text>
</comment>
<evidence type="ECO:0000313" key="16">
    <source>
        <dbReference type="Ensembl" id="ENSCINP00000022791.2"/>
    </source>
</evidence>
<keyword evidence="9" id="KW-0970">Cilium biogenesis/degradation</keyword>
<dbReference type="GO" id="GO:0036064">
    <property type="term" value="C:ciliary basal body"/>
    <property type="evidence" value="ECO:0000318"/>
    <property type="project" value="GO_Central"/>
</dbReference>
<keyword evidence="6" id="KW-0217">Developmental protein</keyword>
<dbReference type="GO" id="GO:0045504">
    <property type="term" value="F:dynein heavy chain binding"/>
    <property type="evidence" value="ECO:0000318"/>
    <property type="project" value="GO_Central"/>
</dbReference>
<dbReference type="GO" id="GO:0005813">
    <property type="term" value="C:centrosome"/>
    <property type="evidence" value="ECO:0007669"/>
    <property type="project" value="UniProtKB-SubCell"/>
</dbReference>
<evidence type="ECO:0000256" key="5">
    <source>
        <dbReference type="ARBA" id="ARBA00018863"/>
    </source>
</evidence>
<dbReference type="Proteomes" id="UP000008144">
    <property type="component" value="Chromosome 5"/>
</dbReference>
<feature type="region of interest" description="Disordered" evidence="15">
    <location>
        <begin position="301"/>
        <end position="321"/>
    </location>
</feature>